<dbReference type="EMBL" id="LYTK01000023">
    <property type="protein sequence ID" value="OBQ59124.1"/>
    <property type="molecule type" value="Genomic_DNA"/>
</dbReference>
<keyword evidence="3 5" id="KW-1133">Transmembrane helix</keyword>
<protein>
    <submittedName>
        <fullName evidence="6">Uncharacterized protein</fullName>
    </submittedName>
</protein>
<dbReference type="Proteomes" id="UP000093748">
    <property type="component" value="Unassembled WGS sequence"/>
</dbReference>
<evidence type="ECO:0000256" key="2">
    <source>
        <dbReference type="ARBA" id="ARBA00022692"/>
    </source>
</evidence>
<gene>
    <name evidence="7" type="ORF">A8145_26150</name>
    <name evidence="6" type="ORF">BAE39_27530</name>
</gene>
<evidence type="ECO:0000256" key="4">
    <source>
        <dbReference type="ARBA" id="ARBA00023136"/>
    </source>
</evidence>
<evidence type="ECO:0000313" key="6">
    <source>
        <dbReference type="EMBL" id="OBP80065.1"/>
    </source>
</evidence>
<dbReference type="EMBL" id="LZTJ01000002">
    <property type="protein sequence ID" value="OBP80065.1"/>
    <property type="molecule type" value="Genomic_DNA"/>
</dbReference>
<dbReference type="Proteomes" id="UP000093737">
    <property type="component" value="Unassembled WGS sequence"/>
</dbReference>
<dbReference type="SUPFAM" id="SSF90123">
    <property type="entry name" value="ABC transporter transmembrane region"/>
    <property type="match status" value="1"/>
</dbReference>
<dbReference type="GO" id="GO:0005886">
    <property type="term" value="C:plasma membrane"/>
    <property type="evidence" value="ECO:0007669"/>
    <property type="project" value="UniProtKB-SubCell"/>
</dbReference>
<dbReference type="GO" id="GO:0005524">
    <property type="term" value="F:ATP binding"/>
    <property type="evidence" value="ECO:0007669"/>
    <property type="project" value="InterPro"/>
</dbReference>
<dbReference type="InterPro" id="IPR036640">
    <property type="entry name" value="ABC1_TM_sf"/>
</dbReference>
<evidence type="ECO:0000313" key="9">
    <source>
        <dbReference type="Proteomes" id="UP000093748"/>
    </source>
</evidence>
<organism evidence="6 9">
    <name type="scientific">Rhizobium loti</name>
    <name type="common">Mesorhizobium loti</name>
    <dbReference type="NCBI Taxonomy" id="381"/>
    <lineage>
        <taxon>Bacteria</taxon>
        <taxon>Pseudomonadati</taxon>
        <taxon>Pseudomonadota</taxon>
        <taxon>Alphaproteobacteria</taxon>
        <taxon>Hyphomicrobiales</taxon>
        <taxon>Phyllobacteriaceae</taxon>
        <taxon>Mesorhizobium</taxon>
    </lineage>
</organism>
<proteinExistence type="predicted"/>
<accession>A0A1A5ILX1</accession>
<comment type="subcellular location">
    <subcellularLocation>
        <location evidence="1">Cell membrane</location>
        <topology evidence="1">Multi-pass membrane protein</topology>
    </subcellularLocation>
</comment>
<keyword evidence="2 5" id="KW-0812">Transmembrane</keyword>
<evidence type="ECO:0000256" key="1">
    <source>
        <dbReference type="ARBA" id="ARBA00004651"/>
    </source>
</evidence>
<reference evidence="6" key="3">
    <citation type="submission" date="2016-06" db="EMBL/GenBank/DDBJ databases">
        <authorList>
            <person name="Kjaerup R.B."/>
            <person name="Dalgaard T.S."/>
            <person name="Juul-Madsen H.R."/>
        </authorList>
    </citation>
    <scope>NUCLEOTIDE SEQUENCE</scope>
    <source>
        <strain evidence="6">R7ANS::ICEMlSym2042</strain>
    </source>
</reference>
<evidence type="ECO:0000256" key="5">
    <source>
        <dbReference type="SAM" id="Phobius"/>
    </source>
</evidence>
<keyword evidence="4 5" id="KW-0472">Membrane</keyword>
<reference evidence="7 8" key="1">
    <citation type="submission" date="2016-05" db="EMBL/GenBank/DDBJ databases">
        <authorList>
            <person name="Ramsay J.P."/>
        </authorList>
    </citation>
    <scope>NUCLEOTIDE SEQUENCE [LARGE SCALE GENOMIC DNA]</scope>
    <source>
        <strain evidence="7 8">NZP2042</strain>
    </source>
</reference>
<evidence type="ECO:0000256" key="3">
    <source>
        <dbReference type="ARBA" id="ARBA00022989"/>
    </source>
</evidence>
<comment type="caution">
    <text evidence="6">The sequence shown here is derived from an EMBL/GenBank/DDBJ whole genome shotgun (WGS) entry which is preliminary data.</text>
</comment>
<evidence type="ECO:0000313" key="7">
    <source>
        <dbReference type="EMBL" id="OBQ59124.1"/>
    </source>
</evidence>
<dbReference type="AlphaFoldDB" id="A0A1A5ILX1"/>
<feature type="transmembrane region" description="Helical" evidence="5">
    <location>
        <begin position="37"/>
        <end position="57"/>
    </location>
</feature>
<name>A0A1A5ILX1_RHILI</name>
<evidence type="ECO:0000313" key="8">
    <source>
        <dbReference type="Proteomes" id="UP000093737"/>
    </source>
</evidence>
<reference evidence="9" key="2">
    <citation type="submission" date="2016-06" db="EMBL/GenBank/DDBJ databases">
        <title>NZP2037 Pacbio-Illumina hybrid assembly.</title>
        <authorList>
            <person name="Ramsay J.P."/>
        </authorList>
    </citation>
    <scope>NUCLEOTIDE SEQUENCE [LARGE SCALE GENOMIC DNA]</scope>
    <source>
        <strain evidence="9">R7ANS::ICEMlSym2042</strain>
    </source>
</reference>
<sequence length="101" mass="11127">MGIGRYGGDERSDQLATLDRRVFMLEVYDRVLPSRSVPTLVGLVILAGGLFVFQGWLDVGRARLFIRVGRLLDERLSGRVHETLIGLPLVNDERGDGSASS</sequence>